<reference evidence="5" key="3">
    <citation type="submission" date="2016-08" db="EMBL/GenBank/DDBJ databases">
        <title>Sequencing, assembly and comparative genomics of S. aureofaciens ATCC 10762.</title>
        <authorList>
            <person name="Gradnigo J.S."/>
            <person name="Johnson N."/>
            <person name="Somerville G.A."/>
        </authorList>
    </citation>
    <scope>NUCLEOTIDE SEQUENCE [LARGE SCALE GENOMIC DNA]</scope>
    <source>
        <strain evidence="5">ATCC 10762 / DSM 40127 / CCM 3239 / JCM 4008 / LMG 5968 / NBRC 12843 / NCIMB 8234 / A-377</strain>
    </source>
</reference>
<dbReference type="Pfam" id="PF07398">
    <property type="entry name" value="MDMPI_C"/>
    <property type="match status" value="1"/>
</dbReference>
<dbReference type="Gene3D" id="3.30.1050.10">
    <property type="entry name" value="SCP2 sterol-binding domain"/>
    <property type="match status" value="1"/>
</dbReference>
<dbReference type="GO" id="GO:0005886">
    <property type="term" value="C:plasma membrane"/>
    <property type="evidence" value="ECO:0007669"/>
    <property type="project" value="TreeGrafter"/>
</dbReference>
<dbReference type="PANTHER" id="PTHR40758:SF1">
    <property type="entry name" value="CONSERVED PROTEIN"/>
    <property type="match status" value="1"/>
</dbReference>
<dbReference type="AlphaFoldDB" id="A0A1E7N2L5"/>
<dbReference type="GO" id="GO:0046872">
    <property type="term" value="F:metal ion binding"/>
    <property type="evidence" value="ECO:0007669"/>
    <property type="project" value="InterPro"/>
</dbReference>
<evidence type="ECO:0000259" key="2">
    <source>
        <dbReference type="Pfam" id="PF11716"/>
    </source>
</evidence>
<dbReference type="GeneID" id="97489214"/>
<dbReference type="NCBIfam" id="TIGR03083">
    <property type="entry name" value="maleylpyruvate isomerase family mycothiol-dependent enzyme"/>
    <property type="match status" value="1"/>
</dbReference>
<dbReference type="InterPro" id="IPR036527">
    <property type="entry name" value="SCP2_sterol-bd_dom_sf"/>
</dbReference>
<dbReference type="EMBL" id="BMUB01000023">
    <property type="protein sequence ID" value="GGU99735.1"/>
    <property type="molecule type" value="Genomic_DNA"/>
</dbReference>
<gene>
    <name evidence="3" type="ORF">GCM10010502_62720</name>
    <name evidence="4" type="ORF">HS99_0034930</name>
</gene>
<dbReference type="InterPro" id="IPR010872">
    <property type="entry name" value="MDMPI_C-term_domain"/>
</dbReference>
<dbReference type="EMBL" id="JPRF03000042">
    <property type="protein sequence ID" value="OEV34910.1"/>
    <property type="molecule type" value="Genomic_DNA"/>
</dbReference>
<feature type="domain" description="MDMPI C-terminal" evidence="1">
    <location>
        <begin position="149"/>
        <end position="251"/>
    </location>
</feature>
<evidence type="ECO:0000313" key="4">
    <source>
        <dbReference type="EMBL" id="OEV34910.1"/>
    </source>
</evidence>
<dbReference type="SUPFAM" id="SSF109854">
    <property type="entry name" value="DinB/YfiT-like putative metalloenzymes"/>
    <property type="match status" value="1"/>
</dbReference>
<dbReference type="SUPFAM" id="SSF55718">
    <property type="entry name" value="SCP-like"/>
    <property type="match status" value="1"/>
</dbReference>
<dbReference type="RefSeq" id="WP_030554094.1">
    <property type="nucleotide sequence ID" value="NZ_BMUB01000023.1"/>
</dbReference>
<dbReference type="PANTHER" id="PTHR40758">
    <property type="entry name" value="CONSERVED PROTEIN"/>
    <property type="match status" value="1"/>
</dbReference>
<protein>
    <recommendedName>
        <fullName evidence="6">Maleylpyruvate isomerase family mycothiol-dependent enzyme</fullName>
    </recommendedName>
</protein>
<dbReference type="Proteomes" id="UP000037395">
    <property type="component" value="Unassembled WGS sequence"/>
</dbReference>
<dbReference type="InterPro" id="IPR017517">
    <property type="entry name" value="Maleyloyr_isom"/>
</dbReference>
<sequence length="260" mass="28090">MEISEHIDALRREGVLLADAAARTDLAAPVPTCPDWRLSDLVRHVGQVHRWAAAYPSQGLDAVLDEAGAQAVIGPDPSDAALLDWFREGHAALVTTLSEAPADLECWSFLPAPSPLAFWARRQAHETAVHRFDADAAAGSPGPAVDPAFALDGIDELLRGFMARGRAKVHCDGPRTVRIRATDGPGSWRLTVSREPLAVTTEESPEPADLTITGPAHELYLLLWNRLTVEQAERQAQTGPVELSGDRGLLDLWRDGAAIR</sequence>
<feature type="domain" description="Mycothiol-dependent maleylpyruvate isomerase metal-binding" evidence="2">
    <location>
        <begin position="9"/>
        <end position="134"/>
    </location>
</feature>
<evidence type="ECO:0008006" key="6">
    <source>
        <dbReference type="Google" id="ProtNLM"/>
    </source>
</evidence>
<dbReference type="InterPro" id="IPR034660">
    <property type="entry name" value="DinB/YfiT-like"/>
</dbReference>
<proteinExistence type="predicted"/>
<dbReference type="InterPro" id="IPR024344">
    <property type="entry name" value="MDMPI_metal-binding"/>
</dbReference>
<organism evidence="4 5">
    <name type="scientific">Kitasatospora aureofaciens</name>
    <name type="common">Streptomyces aureofaciens</name>
    <dbReference type="NCBI Taxonomy" id="1894"/>
    <lineage>
        <taxon>Bacteria</taxon>
        <taxon>Bacillati</taxon>
        <taxon>Actinomycetota</taxon>
        <taxon>Actinomycetes</taxon>
        <taxon>Kitasatosporales</taxon>
        <taxon>Streptomycetaceae</taxon>
        <taxon>Kitasatospora</taxon>
    </lineage>
</organism>
<reference evidence="3" key="5">
    <citation type="submission" date="2020-09" db="EMBL/GenBank/DDBJ databases">
        <authorList>
            <person name="Sun Q."/>
            <person name="Ohkuma M."/>
        </authorList>
    </citation>
    <scope>NUCLEOTIDE SEQUENCE</scope>
    <source>
        <strain evidence="3">JCM 4434</strain>
    </source>
</reference>
<evidence type="ECO:0000313" key="5">
    <source>
        <dbReference type="Proteomes" id="UP000037395"/>
    </source>
</evidence>
<dbReference type="KEGG" id="kau:B6264_00165"/>
<accession>A0A8H9LV64</accession>
<evidence type="ECO:0000313" key="3">
    <source>
        <dbReference type="EMBL" id="GGU99735.1"/>
    </source>
</evidence>
<evidence type="ECO:0000259" key="1">
    <source>
        <dbReference type="Pfam" id="PF07398"/>
    </source>
</evidence>
<reference evidence="4 5" key="2">
    <citation type="submission" date="2014-07" db="EMBL/GenBank/DDBJ databases">
        <authorList>
            <person name="Zhang J.E."/>
            <person name="Yang H."/>
            <person name="Guo J."/>
            <person name="Deng Z."/>
            <person name="Luo H."/>
            <person name="Luo M."/>
            <person name="Zhao B."/>
        </authorList>
    </citation>
    <scope>NUCLEOTIDE SEQUENCE [LARGE SCALE GENOMIC DNA]</scope>
    <source>
        <strain evidence="4">ATCC 10762</strain>
        <strain evidence="5">ATCC 10762 / DSM 40127 / CCM 3239 / JCM 4008 / LMG 5968 / NBRC 12843 / NCIMB 8234 / A-377</strain>
    </source>
</reference>
<keyword evidence="5" id="KW-1185">Reference proteome</keyword>
<dbReference type="OrthoDB" id="3671213at2"/>
<name>A0A1E7N2L5_KITAU</name>
<reference evidence="3" key="1">
    <citation type="journal article" date="2014" name="Int. J. Syst. Evol. Microbiol.">
        <title>Complete genome sequence of Corynebacterium casei LMG S-19264T (=DSM 44701T), isolated from a smear-ripened cheese.</title>
        <authorList>
            <consortium name="US DOE Joint Genome Institute (JGI-PGF)"/>
            <person name="Walter F."/>
            <person name="Albersmeier A."/>
            <person name="Kalinowski J."/>
            <person name="Ruckert C."/>
        </authorList>
    </citation>
    <scope>NUCLEOTIDE SEQUENCE</scope>
    <source>
        <strain evidence="3">JCM 4434</strain>
    </source>
</reference>
<reference evidence="4" key="4">
    <citation type="submission" date="2016-08" db="EMBL/GenBank/DDBJ databases">
        <title>Sequencing, Assembly and Comparative Genomics of S. aureofaciens ATCC 10762.</title>
        <authorList>
            <person name="Gradnigo J.S."/>
            <person name="Johnson N."/>
            <person name="Somerville G.A."/>
        </authorList>
    </citation>
    <scope>NUCLEOTIDE SEQUENCE [LARGE SCALE GENOMIC DNA]</scope>
    <source>
        <strain evidence="4">ATCC 10762</strain>
    </source>
</reference>
<dbReference type="Pfam" id="PF11716">
    <property type="entry name" value="MDMPI_N"/>
    <property type="match status" value="1"/>
</dbReference>
<comment type="caution">
    <text evidence="4">The sequence shown here is derived from an EMBL/GenBank/DDBJ whole genome shotgun (WGS) entry which is preliminary data.</text>
</comment>
<accession>A0A1E7N2L5</accession>
<dbReference type="Proteomes" id="UP000610124">
    <property type="component" value="Unassembled WGS sequence"/>
</dbReference>